<dbReference type="OrthoDB" id="77878at2759"/>
<dbReference type="PANTHER" id="PTHR12265">
    <property type="entry name" value="TRANSMEMBRANE PROTEIN 53"/>
    <property type="match status" value="1"/>
</dbReference>
<evidence type="ECO:0000256" key="1">
    <source>
        <dbReference type="ARBA" id="ARBA00007387"/>
    </source>
</evidence>
<keyword evidence="9" id="KW-1185">Reference proteome</keyword>
<feature type="transmembrane region" description="Helical" evidence="7">
    <location>
        <begin position="142"/>
        <end position="163"/>
    </location>
</feature>
<dbReference type="Pfam" id="PF05705">
    <property type="entry name" value="DUF829"/>
    <property type="match status" value="1"/>
</dbReference>
<comment type="similarity">
    <text evidence="1">Belongs to the TMEM53 family.</text>
</comment>
<evidence type="ECO:0000313" key="8">
    <source>
        <dbReference type="EMBL" id="ORZ40518.1"/>
    </source>
</evidence>
<keyword evidence="3 7" id="KW-1133">Transmembrane helix</keyword>
<evidence type="ECO:0000313" key="9">
    <source>
        <dbReference type="Proteomes" id="UP000193411"/>
    </source>
</evidence>
<dbReference type="AlphaFoldDB" id="A0A1Y2I0X7"/>
<dbReference type="PANTHER" id="PTHR12265:SF30">
    <property type="entry name" value="TRANSMEMBRANE PROTEIN 53"/>
    <property type="match status" value="1"/>
</dbReference>
<evidence type="ECO:0000256" key="5">
    <source>
        <dbReference type="ARBA" id="ARBA00023242"/>
    </source>
</evidence>
<evidence type="ECO:0000256" key="3">
    <source>
        <dbReference type="ARBA" id="ARBA00022989"/>
    </source>
</evidence>
<protein>
    <submittedName>
        <fullName evidence="8">Uncharacterized protein</fullName>
    </submittedName>
</protein>
<evidence type="ECO:0000256" key="4">
    <source>
        <dbReference type="ARBA" id="ARBA00023136"/>
    </source>
</evidence>
<keyword evidence="2 7" id="KW-0812">Transmembrane</keyword>
<reference evidence="8 9" key="1">
    <citation type="submission" date="2016-07" db="EMBL/GenBank/DDBJ databases">
        <title>Pervasive Adenine N6-methylation of Active Genes in Fungi.</title>
        <authorList>
            <consortium name="DOE Joint Genome Institute"/>
            <person name="Mondo S.J."/>
            <person name="Dannebaum R.O."/>
            <person name="Kuo R.C."/>
            <person name="Labutti K."/>
            <person name="Haridas S."/>
            <person name="Kuo A."/>
            <person name="Salamov A."/>
            <person name="Ahrendt S.R."/>
            <person name="Lipzen A."/>
            <person name="Sullivan W."/>
            <person name="Andreopoulos W.B."/>
            <person name="Clum A."/>
            <person name="Lindquist E."/>
            <person name="Daum C."/>
            <person name="Ramamoorthy G.K."/>
            <person name="Gryganskyi A."/>
            <person name="Culley D."/>
            <person name="Magnuson J.K."/>
            <person name="James T.Y."/>
            <person name="O'Malley M.A."/>
            <person name="Stajich J.E."/>
            <person name="Spatafora J.W."/>
            <person name="Visel A."/>
            <person name="Grigoriev I.V."/>
        </authorList>
    </citation>
    <scope>NUCLEOTIDE SEQUENCE [LARGE SCALE GENOMIC DNA]</scope>
    <source>
        <strain evidence="8 9">PL171</strain>
    </source>
</reference>
<evidence type="ECO:0000256" key="7">
    <source>
        <dbReference type="SAM" id="Phobius"/>
    </source>
</evidence>
<dbReference type="Proteomes" id="UP000193411">
    <property type="component" value="Unassembled WGS sequence"/>
</dbReference>
<sequence length="289" mass="31659">MSPNTPIYPPGSNSLVIPSNLPDFFLKSTESLAKCPKQTGPALDFLQKHGHLTPTSSASQEHQPRADADVDAAARPLILHVFSNGGVLSLLATLLGIQLTNRQLARPVTALILDSAPIPRTSEAVHESAYLMTMALPRMLQVVFRPVVYAVLCAVDLVLYRWIGVKPRLDVNCDALLADADLARVPKLVLYSLGDEMVRPWHVEKFLGMLTSSMDTSERVEEKTYSISGQPATTSGDGVEPARVDRSLSHGGLVSVVRFPKDSRHVQHLRKYTEEYRSAVAKFIGLARL</sequence>
<feature type="transmembrane region" description="Helical" evidence="7">
    <location>
        <begin position="77"/>
        <end position="97"/>
    </location>
</feature>
<keyword evidence="4 7" id="KW-0472">Membrane</keyword>
<gene>
    <name evidence="8" type="ORF">BCR44DRAFT_1425236</name>
</gene>
<name>A0A1Y2I0X7_9FUNG</name>
<comment type="caution">
    <text evidence="8">The sequence shown here is derived from an EMBL/GenBank/DDBJ whole genome shotgun (WGS) entry which is preliminary data.</text>
</comment>
<organism evidence="8 9">
    <name type="scientific">Catenaria anguillulae PL171</name>
    <dbReference type="NCBI Taxonomy" id="765915"/>
    <lineage>
        <taxon>Eukaryota</taxon>
        <taxon>Fungi</taxon>
        <taxon>Fungi incertae sedis</taxon>
        <taxon>Blastocladiomycota</taxon>
        <taxon>Blastocladiomycetes</taxon>
        <taxon>Blastocladiales</taxon>
        <taxon>Catenariaceae</taxon>
        <taxon>Catenaria</taxon>
    </lineage>
</organism>
<dbReference type="InterPro" id="IPR029058">
    <property type="entry name" value="AB_hydrolase_fold"/>
</dbReference>
<accession>A0A1Y2I0X7</accession>
<comment type="subcellular location">
    <subcellularLocation>
        <location evidence="6">Nucleus outer membrane</location>
        <topology evidence="6">Single-pass membrane protein</topology>
    </subcellularLocation>
</comment>
<dbReference type="EMBL" id="MCFL01000003">
    <property type="protein sequence ID" value="ORZ40518.1"/>
    <property type="molecule type" value="Genomic_DNA"/>
</dbReference>
<dbReference type="InterPro" id="IPR008547">
    <property type="entry name" value="DUF829_TMEM53"/>
</dbReference>
<evidence type="ECO:0000256" key="2">
    <source>
        <dbReference type="ARBA" id="ARBA00022692"/>
    </source>
</evidence>
<proteinExistence type="inferred from homology"/>
<dbReference type="SUPFAM" id="SSF53474">
    <property type="entry name" value="alpha/beta-Hydrolases"/>
    <property type="match status" value="1"/>
</dbReference>
<keyword evidence="5" id="KW-0539">Nucleus</keyword>
<evidence type="ECO:0000256" key="6">
    <source>
        <dbReference type="ARBA" id="ARBA00034303"/>
    </source>
</evidence>
<dbReference type="GO" id="GO:0005640">
    <property type="term" value="C:nuclear outer membrane"/>
    <property type="evidence" value="ECO:0007669"/>
    <property type="project" value="UniProtKB-SubCell"/>
</dbReference>